<proteinExistence type="predicted"/>
<evidence type="ECO:0000313" key="3">
    <source>
        <dbReference type="Proteomes" id="UP000247459"/>
    </source>
</evidence>
<dbReference type="AlphaFoldDB" id="A0A2W0CIR1"/>
<dbReference type="EMBL" id="PRLG01000005">
    <property type="protein sequence ID" value="PYY30759.1"/>
    <property type="molecule type" value="Genomic_DNA"/>
</dbReference>
<reference evidence="1 4" key="2">
    <citation type="submission" date="2024-11" db="EMBL/GenBank/DDBJ databases">
        <title>Identification and Characterization of a Novel Fosfomycin Bacillithiol Transferase FosB8 in Paenibacillus illinoisensis.</title>
        <authorList>
            <person name="Lu W."/>
        </authorList>
    </citation>
    <scope>NUCLEOTIDE SEQUENCE [LARGE SCALE GENOMIC DNA]</scope>
    <source>
        <strain evidence="1 4">WP77</strain>
    </source>
</reference>
<reference evidence="2 3" key="1">
    <citation type="submission" date="2018-01" db="EMBL/GenBank/DDBJ databases">
        <title>Genome sequence of the PGP bacterium Paenibacillus illinoisensis E3.</title>
        <authorList>
            <person name="Rolli E."/>
            <person name="Marasco R."/>
            <person name="Bessem C."/>
            <person name="Michoud G."/>
            <person name="Gaiarsa S."/>
            <person name="Borin S."/>
            <person name="Daffonchio D."/>
        </authorList>
    </citation>
    <scope>NUCLEOTIDE SEQUENCE [LARGE SCALE GENOMIC DNA]</scope>
    <source>
        <strain evidence="2 3">E3</strain>
    </source>
</reference>
<protein>
    <submittedName>
        <fullName evidence="2">Uncharacterized protein</fullName>
    </submittedName>
</protein>
<dbReference type="Proteomes" id="UP001618531">
    <property type="component" value="Unassembled WGS sequence"/>
</dbReference>
<name>A0A2W0CIR1_9BACL</name>
<evidence type="ECO:0000313" key="1">
    <source>
        <dbReference type="EMBL" id="MFK0526115.1"/>
    </source>
</evidence>
<organism evidence="2 3">
    <name type="scientific">Paenibacillus illinoisensis</name>
    <dbReference type="NCBI Taxonomy" id="59845"/>
    <lineage>
        <taxon>Bacteria</taxon>
        <taxon>Bacillati</taxon>
        <taxon>Bacillota</taxon>
        <taxon>Bacilli</taxon>
        <taxon>Bacillales</taxon>
        <taxon>Paenibacillaceae</taxon>
        <taxon>Paenibacillus</taxon>
    </lineage>
</organism>
<dbReference type="GeneID" id="98576089"/>
<evidence type="ECO:0000313" key="2">
    <source>
        <dbReference type="EMBL" id="PYY30759.1"/>
    </source>
</evidence>
<dbReference type="EMBL" id="JBIYSL010000010">
    <property type="protein sequence ID" value="MFK0526115.1"/>
    <property type="molecule type" value="Genomic_DNA"/>
</dbReference>
<comment type="caution">
    <text evidence="2">The sequence shown here is derived from an EMBL/GenBank/DDBJ whole genome shotgun (WGS) entry which is preliminary data.</text>
</comment>
<gene>
    <name evidence="1" type="ORF">ACINKY_28280</name>
    <name evidence="2" type="ORF">PIL02S_00668</name>
</gene>
<accession>A0A2W0CIR1</accession>
<evidence type="ECO:0000313" key="4">
    <source>
        <dbReference type="Proteomes" id="UP001618531"/>
    </source>
</evidence>
<sequence length="42" mass="4826">MASKFKKNKGNLYAHHTEFAGEVLAVNSKRPTLRNPWRKGNK</sequence>
<dbReference type="Proteomes" id="UP000247459">
    <property type="component" value="Unassembled WGS sequence"/>
</dbReference>
<dbReference type="RefSeq" id="WP_255248063.1">
    <property type="nucleotide sequence ID" value="NZ_BAAFRC010000007.1"/>
</dbReference>
<keyword evidence="4" id="KW-1185">Reference proteome</keyword>